<dbReference type="PIRSF" id="PIRSF019587">
    <property type="entry name" value="PGPase"/>
    <property type="match status" value="1"/>
</dbReference>
<evidence type="ECO:0000313" key="2">
    <source>
        <dbReference type="EMBL" id="MFM9413749.1"/>
    </source>
</evidence>
<dbReference type="Proteomes" id="UP001631949">
    <property type="component" value="Unassembled WGS sequence"/>
</dbReference>
<evidence type="ECO:0000259" key="1">
    <source>
        <dbReference type="Pfam" id="PF04608"/>
    </source>
</evidence>
<dbReference type="RefSeq" id="WP_408977365.1">
    <property type="nucleotide sequence ID" value="NZ_JBJUVG010000006.1"/>
</dbReference>
<protein>
    <submittedName>
        <fullName evidence="2">Phosphatidylglycerophosphatase A</fullName>
        <ecNumber evidence="2">3.1.3.27</ecNumber>
    </submittedName>
</protein>
<accession>A0ABW9GYR5</accession>
<dbReference type="CDD" id="cd06971">
    <property type="entry name" value="PgpA"/>
    <property type="match status" value="1"/>
</dbReference>
<sequence length="160" mass="17227">MAEERLNLRQAAVAKLQARGIDCEDIAALVYDLQNKYFPHLTLADCTVAVEAVLNKQDVQFAILTGLFLDECCEQGLMPEGLQEAVKNDEGLFGIDEALAMSIANIYGTIGVTNFGYLDKQKPGIIGRLDGHPTHVHTFSDDLIGAVAAAAAARIAHNSK</sequence>
<dbReference type="EC" id="3.1.3.27" evidence="2"/>
<dbReference type="Gene3D" id="1.10.3760.10">
    <property type="entry name" value="PgpA-like"/>
    <property type="match status" value="1"/>
</dbReference>
<dbReference type="InterPro" id="IPR007686">
    <property type="entry name" value="YutG/PgpA"/>
</dbReference>
<feature type="domain" description="YutG/PgpA" evidence="1">
    <location>
        <begin position="46"/>
        <end position="157"/>
    </location>
</feature>
<dbReference type="Pfam" id="PF04608">
    <property type="entry name" value="PgpA"/>
    <property type="match status" value="1"/>
</dbReference>
<dbReference type="SUPFAM" id="SSF101307">
    <property type="entry name" value="YutG-like"/>
    <property type="match status" value="1"/>
</dbReference>
<organism evidence="2 3">
    <name type="scientific">Peptococcus simiae</name>
    <dbReference type="NCBI Taxonomy" id="1643805"/>
    <lineage>
        <taxon>Bacteria</taxon>
        <taxon>Bacillati</taxon>
        <taxon>Bacillota</taxon>
        <taxon>Clostridia</taxon>
        <taxon>Eubacteriales</taxon>
        <taxon>Peptococcaceae</taxon>
        <taxon>Peptococcus</taxon>
    </lineage>
</organism>
<reference evidence="2 3" key="1">
    <citation type="journal article" date="2016" name="Int. J. Syst. Evol. Microbiol.">
        <title>Peptococcus simiae sp. nov., isolated from rhesus macaque faeces and emended description of the genus Peptococcus.</title>
        <authorList>
            <person name="Shkoporov A.N."/>
            <person name="Efimov B.A."/>
            <person name="Kondova I."/>
            <person name="Ouwerling B."/>
            <person name="Chaplin A.V."/>
            <person name="Shcherbakova V.A."/>
            <person name="Langermans J.A.M."/>
        </authorList>
    </citation>
    <scope>NUCLEOTIDE SEQUENCE [LARGE SCALE GENOMIC DNA]</scope>
    <source>
        <strain evidence="2 3">M108</strain>
    </source>
</reference>
<dbReference type="InterPro" id="IPR036681">
    <property type="entry name" value="PgpA-like_sf"/>
</dbReference>
<proteinExistence type="predicted"/>
<comment type="caution">
    <text evidence="2">The sequence shown here is derived from an EMBL/GenBank/DDBJ whole genome shotgun (WGS) entry which is preliminary data.</text>
</comment>
<keyword evidence="2" id="KW-0378">Hydrolase</keyword>
<dbReference type="EMBL" id="JBJUVG010000006">
    <property type="protein sequence ID" value="MFM9413749.1"/>
    <property type="molecule type" value="Genomic_DNA"/>
</dbReference>
<gene>
    <name evidence="2" type="ORF">ACKQTC_05165</name>
</gene>
<dbReference type="GO" id="GO:0008962">
    <property type="term" value="F:phosphatidylglycerophosphatase activity"/>
    <property type="evidence" value="ECO:0007669"/>
    <property type="project" value="UniProtKB-EC"/>
</dbReference>
<keyword evidence="3" id="KW-1185">Reference proteome</keyword>
<name>A0ABW9GYR5_9FIRM</name>
<dbReference type="InterPro" id="IPR026038">
    <property type="entry name" value="Put_PGPase"/>
</dbReference>
<evidence type="ECO:0000313" key="3">
    <source>
        <dbReference type="Proteomes" id="UP001631949"/>
    </source>
</evidence>